<name>A0ABQ7ZVA9_BRANA</name>
<feature type="non-terminal residue" evidence="2">
    <location>
        <position position="1"/>
    </location>
</feature>
<proteinExistence type="predicted"/>
<keyword evidence="3" id="KW-1185">Reference proteome</keyword>
<reference evidence="2 3" key="1">
    <citation type="submission" date="2021-05" db="EMBL/GenBank/DDBJ databases">
        <title>Genome Assembly of Synthetic Allotetraploid Brassica napus Reveals Homoeologous Exchanges between Subgenomes.</title>
        <authorList>
            <person name="Davis J.T."/>
        </authorList>
    </citation>
    <scope>NUCLEOTIDE SEQUENCE [LARGE SCALE GENOMIC DNA]</scope>
    <source>
        <strain evidence="3">cv. Da-Ae</strain>
        <tissue evidence="2">Seedling</tissue>
    </source>
</reference>
<evidence type="ECO:0000313" key="2">
    <source>
        <dbReference type="EMBL" id="KAH0883987.1"/>
    </source>
</evidence>
<gene>
    <name evidence="2" type="ORF">HID58_060083</name>
</gene>
<comment type="caution">
    <text evidence="2">The sequence shown here is derived from an EMBL/GenBank/DDBJ whole genome shotgun (WGS) entry which is preliminary data.</text>
</comment>
<accession>A0ABQ7ZVA9</accession>
<dbReference type="EMBL" id="JAGKQM010000014">
    <property type="protein sequence ID" value="KAH0883987.1"/>
    <property type="molecule type" value="Genomic_DNA"/>
</dbReference>
<feature type="region of interest" description="Disordered" evidence="1">
    <location>
        <begin position="1"/>
        <end position="28"/>
    </location>
</feature>
<sequence>SVKEEQKSLMVEDETRRGHTNFGGAVRQRSRWTITKNRQLQSGYGGVHEHTWSCGHDKFFCDASALHESSTCSTRRVMDTLTQRKNRTLYELLVRPSNTAFRLTRNAHQF</sequence>
<evidence type="ECO:0000256" key="1">
    <source>
        <dbReference type="SAM" id="MobiDB-lite"/>
    </source>
</evidence>
<protein>
    <submittedName>
        <fullName evidence="2">Uncharacterized protein</fullName>
    </submittedName>
</protein>
<evidence type="ECO:0000313" key="3">
    <source>
        <dbReference type="Proteomes" id="UP000824890"/>
    </source>
</evidence>
<organism evidence="2 3">
    <name type="scientific">Brassica napus</name>
    <name type="common">Rape</name>
    <dbReference type="NCBI Taxonomy" id="3708"/>
    <lineage>
        <taxon>Eukaryota</taxon>
        <taxon>Viridiplantae</taxon>
        <taxon>Streptophyta</taxon>
        <taxon>Embryophyta</taxon>
        <taxon>Tracheophyta</taxon>
        <taxon>Spermatophyta</taxon>
        <taxon>Magnoliopsida</taxon>
        <taxon>eudicotyledons</taxon>
        <taxon>Gunneridae</taxon>
        <taxon>Pentapetalae</taxon>
        <taxon>rosids</taxon>
        <taxon>malvids</taxon>
        <taxon>Brassicales</taxon>
        <taxon>Brassicaceae</taxon>
        <taxon>Brassiceae</taxon>
        <taxon>Brassica</taxon>
    </lineage>
</organism>
<dbReference type="Proteomes" id="UP000824890">
    <property type="component" value="Unassembled WGS sequence"/>
</dbReference>